<keyword evidence="2" id="KW-1185">Reference proteome</keyword>
<sequence>MLHESITAARPDAHAAMLDSLEVIALADVDIVPLYFTRFFATYPDEEGNFYNKTSSQGLMVNEMLSMLLAQAEGAEWVPMMTRTQVITHRDHSDIALERYRGALDLLVAVLAAAAGDGWTPAHHAAWQGEVDRLFTLIARAH</sequence>
<dbReference type="Gene3D" id="1.10.490.10">
    <property type="entry name" value="Globins"/>
    <property type="match status" value="1"/>
</dbReference>
<evidence type="ECO:0000313" key="1">
    <source>
        <dbReference type="EMBL" id="NBC37551.1"/>
    </source>
</evidence>
<name>A0ABW9XG73_9SPHN</name>
<dbReference type="SUPFAM" id="SSF46458">
    <property type="entry name" value="Globin-like"/>
    <property type="match status" value="1"/>
</dbReference>
<comment type="caution">
    <text evidence="1">The sequence shown here is derived from an EMBL/GenBank/DDBJ whole genome shotgun (WGS) entry which is preliminary data.</text>
</comment>
<organism evidence="1 2">
    <name type="scientific">Novosphingobium ovatum</name>
    <dbReference type="NCBI Taxonomy" id="1908523"/>
    <lineage>
        <taxon>Bacteria</taxon>
        <taxon>Pseudomonadati</taxon>
        <taxon>Pseudomonadota</taxon>
        <taxon>Alphaproteobacteria</taxon>
        <taxon>Sphingomonadales</taxon>
        <taxon>Sphingomonadaceae</taxon>
        <taxon>Novosphingobium</taxon>
    </lineage>
</organism>
<dbReference type="InterPro" id="IPR012292">
    <property type="entry name" value="Globin/Proto"/>
</dbReference>
<dbReference type="InterPro" id="IPR009050">
    <property type="entry name" value="Globin-like_sf"/>
</dbReference>
<reference evidence="2" key="1">
    <citation type="submission" date="2020-01" db="EMBL/GenBank/DDBJ databases">
        <title>Sphingomonas sp. strain CSW-10.</title>
        <authorList>
            <person name="Chen W.-M."/>
        </authorList>
    </citation>
    <scope>NUCLEOTIDE SEQUENCE [LARGE SCALE GENOMIC DNA]</scope>
    <source>
        <strain evidence="2">FSY-8</strain>
    </source>
</reference>
<dbReference type="RefSeq" id="WP_161719702.1">
    <property type="nucleotide sequence ID" value="NZ_JAAAPO010000005.1"/>
</dbReference>
<protein>
    <recommendedName>
        <fullName evidence="3">Hemoglobin-like flavoprotein</fullName>
    </recommendedName>
</protein>
<dbReference type="Proteomes" id="UP000753724">
    <property type="component" value="Unassembled WGS sequence"/>
</dbReference>
<accession>A0ABW9XG73</accession>
<dbReference type="EMBL" id="JAAAPO010000005">
    <property type="protein sequence ID" value="NBC37551.1"/>
    <property type="molecule type" value="Genomic_DNA"/>
</dbReference>
<proteinExistence type="predicted"/>
<gene>
    <name evidence="1" type="ORF">GTZ99_13430</name>
</gene>
<evidence type="ECO:0000313" key="2">
    <source>
        <dbReference type="Proteomes" id="UP000753724"/>
    </source>
</evidence>
<evidence type="ECO:0008006" key="3">
    <source>
        <dbReference type="Google" id="ProtNLM"/>
    </source>
</evidence>